<dbReference type="InterPro" id="IPR036179">
    <property type="entry name" value="Ig-like_dom_sf"/>
</dbReference>
<dbReference type="SMART" id="SM00409">
    <property type="entry name" value="IG"/>
    <property type="match status" value="1"/>
</dbReference>
<dbReference type="InterPro" id="IPR013783">
    <property type="entry name" value="Ig-like_fold"/>
</dbReference>
<keyword evidence="5" id="KW-0675">Receptor</keyword>
<evidence type="ECO:0000259" key="7">
    <source>
        <dbReference type="PROSITE" id="PS50835"/>
    </source>
</evidence>
<dbReference type="EMBL" id="JARBDR010000246">
    <property type="protein sequence ID" value="KAJ8317609.1"/>
    <property type="molecule type" value="Genomic_DNA"/>
</dbReference>
<dbReference type="InterPro" id="IPR000483">
    <property type="entry name" value="Cys-rich_flank_reg_C"/>
</dbReference>
<evidence type="ECO:0000313" key="9">
    <source>
        <dbReference type="Proteomes" id="UP001217089"/>
    </source>
</evidence>
<dbReference type="Gene3D" id="3.80.10.10">
    <property type="entry name" value="Ribonuclease Inhibitor"/>
    <property type="match status" value="1"/>
</dbReference>
<feature type="domain" description="G-protein coupled receptors family 2 profile 1" evidence="6">
    <location>
        <begin position="170"/>
        <end position="253"/>
    </location>
</feature>
<keyword evidence="2" id="KW-0433">Leucine-rich repeat</keyword>
<dbReference type="PROSITE" id="PS50227">
    <property type="entry name" value="G_PROTEIN_RECEP_F2_3"/>
    <property type="match status" value="1"/>
</dbReference>
<dbReference type="InterPro" id="IPR007110">
    <property type="entry name" value="Ig-like_dom"/>
</dbReference>
<proteinExistence type="inferred from homology"/>
<dbReference type="InterPro" id="IPR032675">
    <property type="entry name" value="LRR_dom_sf"/>
</dbReference>
<name>A0ABQ9FJZ0_TEGGR</name>
<dbReference type="PANTHER" id="PTHR45930">
    <property type="entry name" value="G-PROTEIN COUPLED RECEPTOR 124-LIKE PROTEIN"/>
    <property type="match status" value="1"/>
</dbReference>
<dbReference type="PANTHER" id="PTHR45930:SF4">
    <property type="entry name" value="ADHESION G PROTEIN-COUPLED RECEPTOR A3"/>
    <property type="match status" value="1"/>
</dbReference>
<dbReference type="Pfam" id="PF00047">
    <property type="entry name" value="ig"/>
    <property type="match status" value="1"/>
</dbReference>
<evidence type="ECO:0000256" key="4">
    <source>
        <dbReference type="ARBA" id="ARBA00022737"/>
    </source>
</evidence>
<evidence type="ECO:0000256" key="5">
    <source>
        <dbReference type="ARBA" id="ARBA00023170"/>
    </source>
</evidence>
<evidence type="ECO:0000313" key="8">
    <source>
        <dbReference type="EMBL" id="KAJ8317609.1"/>
    </source>
</evidence>
<dbReference type="SMART" id="SM00082">
    <property type="entry name" value="LRRCT"/>
    <property type="match status" value="1"/>
</dbReference>
<dbReference type="InterPro" id="IPR058808">
    <property type="entry name" value="GAIN_ADGRA2/3"/>
</dbReference>
<evidence type="ECO:0000256" key="2">
    <source>
        <dbReference type="ARBA" id="ARBA00022614"/>
    </source>
</evidence>
<dbReference type="InterPro" id="IPR036445">
    <property type="entry name" value="GPCR_2_extracell_dom_sf"/>
</dbReference>
<dbReference type="InterPro" id="IPR013151">
    <property type="entry name" value="Immunoglobulin_dom"/>
</dbReference>
<keyword evidence="3" id="KW-0732">Signal</keyword>
<sequence>MGLQKSLSNNKINTIPAGTFRELNSLRKIDFKSAYLRCDCHLQWIAKWSRDKNVRIQSSTTCAVPRELKDKTLKSLKKKDLHCDRPLELPLFEIKPSHNQVVFEGDKLPFTCRATIIDDDTRMVWIRKEEIVQTNRSLGILVFNRKTPDKIMVHQLVLENLMEDDTGIWECKVTTPQGNVSSKINIVVIPNTAAYCSSVRSMTNKGVYKWPKTVAGVKSEQPCKRGSDRMATHYCTAEGRWEKLNVDRCEFISDVTRKLQDIAETKGNDTFSPEKANDLFNLVSKPSSITDPTDLMYASKAISDLTRQIQWIKGLSDRFLHIIGSIMKVKPDVLLKGQKSDKACTRLVHVVESIPSRIKEATKKTELSKHSDNIALEAMEQPILDFPGMTCFAYATNIFSCQGGIINQSAPIITKQQIKDKDYLS</sequence>
<keyword evidence="4" id="KW-0677">Repeat</keyword>
<protein>
    <submittedName>
        <fullName evidence="8">Uncharacterized protein</fullName>
    </submittedName>
</protein>
<evidence type="ECO:0000259" key="6">
    <source>
        <dbReference type="PROSITE" id="PS50227"/>
    </source>
</evidence>
<accession>A0ABQ9FJZ0</accession>
<comment type="caution">
    <text evidence="8">The sequence shown here is derived from an EMBL/GenBank/DDBJ whole genome shotgun (WGS) entry which is preliminary data.</text>
</comment>
<reference evidence="8 9" key="1">
    <citation type="submission" date="2022-12" db="EMBL/GenBank/DDBJ databases">
        <title>Chromosome-level genome of Tegillarca granosa.</title>
        <authorList>
            <person name="Kim J."/>
        </authorList>
    </citation>
    <scope>NUCLEOTIDE SEQUENCE [LARGE SCALE GENOMIC DNA]</scope>
    <source>
        <strain evidence="8">Teg-2019</strain>
        <tissue evidence="8">Adductor muscle</tissue>
    </source>
</reference>
<dbReference type="SUPFAM" id="SSF48726">
    <property type="entry name" value="Immunoglobulin"/>
    <property type="match status" value="1"/>
</dbReference>
<keyword evidence="9" id="KW-1185">Reference proteome</keyword>
<feature type="domain" description="Ig-like" evidence="7">
    <location>
        <begin position="90"/>
        <end position="181"/>
    </location>
</feature>
<dbReference type="Gene3D" id="4.10.1240.10">
    <property type="entry name" value="GPCR, family 2, extracellular hormone receptor domain"/>
    <property type="match status" value="1"/>
</dbReference>
<comment type="similarity">
    <text evidence="1">Belongs to the G-protein coupled receptor 2 family. Adhesion G-protein coupled receptor (ADGR) subfamily.</text>
</comment>
<gene>
    <name evidence="8" type="ORF">KUTeg_005513</name>
</gene>
<dbReference type="SMART" id="SM00008">
    <property type="entry name" value="HormR"/>
    <property type="match status" value="1"/>
</dbReference>
<dbReference type="Gene3D" id="2.60.40.10">
    <property type="entry name" value="Immunoglobulins"/>
    <property type="match status" value="1"/>
</dbReference>
<dbReference type="Proteomes" id="UP001217089">
    <property type="component" value="Unassembled WGS sequence"/>
</dbReference>
<dbReference type="PROSITE" id="PS50835">
    <property type="entry name" value="IG_LIKE"/>
    <property type="match status" value="1"/>
</dbReference>
<organism evidence="8 9">
    <name type="scientific">Tegillarca granosa</name>
    <name type="common">Malaysian cockle</name>
    <name type="synonym">Anadara granosa</name>
    <dbReference type="NCBI Taxonomy" id="220873"/>
    <lineage>
        <taxon>Eukaryota</taxon>
        <taxon>Metazoa</taxon>
        <taxon>Spiralia</taxon>
        <taxon>Lophotrochozoa</taxon>
        <taxon>Mollusca</taxon>
        <taxon>Bivalvia</taxon>
        <taxon>Autobranchia</taxon>
        <taxon>Pteriomorphia</taxon>
        <taxon>Arcoida</taxon>
        <taxon>Arcoidea</taxon>
        <taxon>Arcidae</taxon>
        <taxon>Tegillarca</taxon>
    </lineage>
</organism>
<dbReference type="InterPro" id="IPR001879">
    <property type="entry name" value="GPCR_2_extracellular_dom"/>
</dbReference>
<evidence type="ECO:0000256" key="1">
    <source>
        <dbReference type="ARBA" id="ARBA00007343"/>
    </source>
</evidence>
<dbReference type="Pfam" id="PF26588">
    <property type="entry name" value="GAIN_ADGRA3"/>
    <property type="match status" value="1"/>
</dbReference>
<evidence type="ECO:0000256" key="3">
    <source>
        <dbReference type="ARBA" id="ARBA00022729"/>
    </source>
</evidence>
<dbReference type="InterPro" id="IPR051963">
    <property type="entry name" value="Adhesion_GPCR_A"/>
</dbReference>
<dbReference type="InterPro" id="IPR003599">
    <property type="entry name" value="Ig_sub"/>
</dbReference>
<dbReference type="SUPFAM" id="SSF111418">
    <property type="entry name" value="Hormone receptor domain"/>
    <property type="match status" value="1"/>
</dbReference>
<dbReference type="SUPFAM" id="SSF52058">
    <property type="entry name" value="L domain-like"/>
    <property type="match status" value="1"/>
</dbReference>